<accession>A0ABV2AFD5</accession>
<dbReference type="EMBL" id="JBDODL010000054">
    <property type="protein sequence ID" value="MES1918393.1"/>
    <property type="molecule type" value="Genomic_DNA"/>
</dbReference>
<feature type="non-terminal residue" evidence="2">
    <location>
        <position position="1"/>
    </location>
</feature>
<organism evidence="2 3">
    <name type="scientific">Bonamia ostreae</name>
    <dbReference type="NCBI Taxonomy" id="126728"/>
    <lineage>
        <taxon>Eukaryota</taxon>
        <taxon>Sar</taxon>
        <taxon>Rhizaria</taxon>
        <taxon>Endomyxa</taxon>
        <taxon>Ascetosporea</taxon>
        <taxon>Haplosporida</taxon>
        <taxon>Bonamia</taxon>
    </lineage>
</organism>
<comment type="caution">
    <text evidence="2">The sequence shown here is derived from an EMBL/GenBank/DDBJ whole genome shotgun (WGS) entry which is preliminary data.</text>
</comment>
<feature type="domain" description="Vacuolar protein sorting-associated protein 13 VPS13 adaptor binding" evidence="1">
    <location>
        <begin position="463"/>
        <end position="1013"/>
    </location>
</feature>
<sequence length="1048" mass="121840">PNFENFAIAKMQNFDKILALKFISNDINVLSFIGDNKLVINAKIPFFKAFDGFLDDFKEMALKDEILFFDLQHFYVEFIDKKFNWINEDDNKKILLSFLQSVEIRLNERNLRLLRNCRNFLDDLLFSKNAKTAENTNLAKSENLAKKTKNDRKKDLKIGVFSNEGLDVKEVTATILDYPFIEARFMLEECKIVTLHWVKDVNLDKIIFFPLTKFWFKNVDADFGSFSDFRFGNVNFWSVLTSFNEELNESPILESNDYEFCFKEKNKIQKFYFKTKKDTNINIISHFALQFKHLSEILNLCKMKKIYKKEDEKNSVLKCAKNCIFLKNEFEVAILLEIENELTRIEPFGFCCLVVDIDAKANIYLEGYETSPIVDIPLLSKALNVHMVIPKNSVAKSIRKYKRKLKRPKSQMSKLRVFDRKMNRIESSSRSFHFHKNATSSKCKSKSSYLEKADDSDDFDIVSSSESMSFESKGSLIYEDYKEKQSSFLVLMETIPQESATKILLHSSVKILNKTEIDFKIDSLIVKKGEEKWLSLESANAGNFDFEPLFGENSHFECEKTKFWFESVDSVCKIVDSFLKRDPKSSLTFCFVMSYDRSPKQKTIKIFPFFRFVNCLPEDIVVTIDDNKPKLIKSGSSSTFFNVQKESKIRKIEMGRIGFKTTKEIIIRHNLKKLGKSVKTIKIEMENDEKVKFKVSCELKLKNFKLSVSLFVPIWLFDFTDKNLIFKSAKDGVSISPPKKSKNTINCQMVDEDKNSAFLLCKTPNSKNFSDPFSLEAIETISTISNVTESQQNKILLIELTYKTIFGKDKFFRTKIAKFHPKFVVQNKLPFSILLRTSDIDCDKNDSTSSLVTIKSMRTLITFPKSSTTTKSSPSLTSQKRKNSEIKIGENEVKMFYFALEKDNKLGRKISIKDEKEEFDWSSFVDVEMVGENYLKLSRFFELNRFLIVSVDIILKGATYFIVFYMKDLALLPFLIENRTLDTKIQITQINFDSWITLGSKQSIYFAWNDPNKLKKIKIRIKGDTTTEKILPFQNNQQDKIKIGALRK</sequence>
<keyword evidence="3" id="KW-1185">Reference proteome</keyword>
<evidence type="ECO:0000313" key="2">
    <source>
        <dbReference type="EMBL" id="MES1918393.1"/>
    </source>
</evidence>
<evidence type="ECO:0000259" key="1">
    <source>
        <dbReference type="Pfam" id="PF25036"/>
    </source>
</evidence>
<reference evidence="2 3" key="1">
    <citation type="journal article" date="2024" name="BMC Biol.">
        <title>Comparative genomics of Ascetosporea gives new insight into the evolutionary basis for animal parasitism in Rhizaria.</title>
        <authorList>
            <person name="Hiltunen Thoren M."/>
            <person name="Onut-Brannstrom I."/>
            <person name="Alfjorden A."/>
            <person name="Peckova H."/>
            <person name="Swords F."/>
            <person name="Hooper C."/>
            <person name="Holzer A.S."/>
            <person name="Bass D."/>
            <person name="Burki F."/>
        </authorList>
    </citation>
    <scope>NUCLEOTIDE SEQUENCE [LARGE SCALE GENOMIC DNA]</scope>
    <source>
        <strain evidence="2">20-A016</strain>
    </source>
</reference>
<name>A0ABV2AFD5_9EUKA</name>
<gene>
    <name evidence="2" type="ORF">MHBO_000364</name>
</gene>
<dbReference type="Pfam" id="PF25036">
    <property type="entry name" value="VPS13_VAB"/>
    <property type="match status" value="1"/>
</dbReference>
<feature type="non-terminal residue" evidence="2">
    <location>
        <position position="1048"/>
    </location>
</feature>
<dbReference type="InterPro" id="IPR009543">
    <property type="entry name" value="VPS13_VAB"/>
</dbReference>
<proteinExistence type="predicted"/>
<dbReference type="Proteomes" id="UP001439008">
    <property type="component" value="Unassembled WGS sequence"/>
</dbReference>
<evidence type="ECO:0000313" key="3">
    <source>
        <dbReference type="Proteomes" id="UP001439008"/>
    </source>
</evidence>
<protein>
    <recommendedName>
        <fullName evidence="1">Vacuolar protein sorting-associated protein 13 VPS13 adaptor binding domain-containing protein</fullName>
    </recommendedName>
</protein>